<dbReference type="OrthoDB" id="9811597at2"/>
<dbReference type="Pfam" id="PF04014">
    <property type="entry name" value="MazE_antitoxin"/>
    <property type="match status" value="1"/>
</dbReference>
<feature type="domain" description="SpoVT-AbrB" evidence="2">
    <location>
        <begin position="1"/>
        <end position="48"/>
    </location>
</feature>
<sequence>MAFATITSKGQVTIPVGVRSDLGLGTGDRIEFVLNDDTGRYELVPATKSVESLKGLVGKPARPVSVEDMNAAIAARGANG</sequence>
<dbReference type="Gene3D" id="2.10.260.10">
    <property type="match status" value="1"/>
</dbReference>
<accession>A0A1I3D4U2</accession>
<name>A0A1I3D4U2_9BURK</name>
<proteinExistence type="predicted"/>
<dbReference type="STRING" id="420953.SAMN05192543_101113"/>
<evidence type="ECO:0000313" key="3">
    <source>
        <dbReference type="EMBL" id="SFH81750.1"/>
    </source>
</evidence>
<dbReference type="InterPro" id="IPR007159">
    <property type="entry name" value="SpoVT-AbrB_dom"/>
</dbReference>
<dbReference type="PROSITE" id="PS51740">
    <property type="entry name" value="SPOVT_ABRB"/>
    <property type="match status" value="1"/>
</dbReference>
<dbReference type="EMBL" id="FOQU01000001">
    <property type="protein sequence ID" value="SFH81750.1"/>
    <property type="molecule type" value="Genomic_DNA"/>
</dbReference>
<organism evidence="3 4">
    <name type="scientific">Paraburkholderia megapolitana</name>
    <dbReference type="NCBI Taxonomy" id="420953"/>
    <lineage>
        <taxon>Bacteria</taxon>
        <taxon>Pseudomonadati</taxon>
        <taxon>Pseudomonadota</taxon>
        <taxon>Betaproteobacteria</taxon>
        <taxon>Burkholderiales</taxon>
        <taxon>Burkholderiaceae</taxon>
        <taxon>Paraburkholderia</taxon>
    </lineage>
</organism>
<dbReference type="SMART" id="SM00966">
    <property type="entry name" value="SpoVT_AbrB"/>
    <property type="match status" value="1"/>
</dbReference>
<dbReference type="NCBIfam" id="TIGR01439">
    <property type="entry name" value="lp_hng_hel_AbrB"/>
    <property type="match status" value="1"/>
</dbReference>
<protein>
    <submittedName>
        <fullName evidence="3">Transcriptional regulator, AbrB family</fullName>
    </submittedName>
</protein>
<dbReference type="AlphaFoldDB" id="A0A1I3D4U2"/>
<gene>
    <name evidence="3" type="ORF">SAMN05192543_101113</name>
</gene>
<evidence type="ECO:0000256" key="1">
    <source>
        <dbReference type="PROSITE-ProRule" id="PRU01076"/>
    </source>
</evidence>
<dbReference type="SUPFAM" id="SSF89447">
    <property type="entry name" value="AbrB/MazE/MraZ-like"/>
    <property type="match status" value="1"/>
</dbReference>
<evidence type="ECO:0000259" key="2">
    <source>
        <dbReference type="PROSITE" id="PS51740"/>
    </source>
</evidence>
<keyword evidence="4" id="KW-1185">Reference proteome</keyword>
<evidence type="ECO:0000313" key="4">
    <source>
        <dbReference type="Proteomes" id="UP000199548"/>
    </source>
</evidence>
<reference evidence="3 4" key="1">
    <citation type="submission" date="2016-10" db="EMBL/GenBank/DDBJ databases">
        <authorList>
            <person name="de Groot N.N."/>
        </authorList>
    </citation>
    <scope>NUCLEOTIDE SEQUENCE [LARGE SCALE GENOMIC DNA]</scope>
    <source>
        <strain evidence="3 4">LMG 23650</strain>
    </source>
</reference>
<dbReference type="InterPro" id="IPR037914">
    <property type="entry name" value="SpoVT-AbrB_sf"/>
</dbReference>
<dbReference type="RefSeq" id="WP_091006301.1">
    <property type="nucleotide sequence ID" value="NZ_CP041743.1"/>
</dbReference>
<dbReference type="GO" id="GO:0003677">
    <property type="term" value="F:DNA binding"/>
    <property type="evidence" value="ECO:0007669"/>
    <property type="project" value="UniProtKB-UniRule"/>
</dbReference>
<dbReference type="Proteomes" id="UP000199548">
    <property type="component" value="Unassembled WGS sequence"/>
</dbReference>
<keyword evidence="1" id="KW-0238">DNA-binding</keyword>